<reference evidence="1" key="2">
    <citation type="submission" date="2020-11" db="EMBL/GenBank/DDBJ databases">
        <authorList>
            <person name="McCartney M.A."/>
            <person name="Auch B."/>
            <person name="Kono T."/>
            <person name="Mallez S."/>
            <person name="Becker A."/>
            <person name="Gohl D.M."/>
            <person name="Silverstein K.A.T."/>
            <person name="Koren S."/>
            <person name="Bechman K.B."/>
            <person name="Herman A."/>
            <person name="Abrahante J.E."/>
            <person name="Garbe J."/>
        </authorList>
    </citation>
    <scope>NUCLEOTIDE SEQUENCE</scope>
    <source>
        <strain evidence="1">Duluth1</strain>
        <tissue evidence="1">Whole animal</tissue>
    </source>
</reference>
<proteinExistence type="predicted"/>
<dbReference type="AlphaFoldDB" id="A0A9D4QP25"/>
<reference evidence="1" key="1">
    <citation type="journal article" date="2019" name="bioRxiv">
        <title>The Genome of the Zebra Mussel, Dreissena polymorpha: A Resource for Invasive Species Research.</title>
        <authorList>
            <person name="McCartney M.A."/>
            <person name="Auch B."/>
            <person name="Kono T."/>
            <person name="Mallez S."/>
            <person name="Zhang Y."/>
            <person name="Obille A."/>
            <person name="Becker A."/>
            <person name="Abrahante J.E."/>
            <person name="Garbe J."/>
            <person name="Badalamenti J.P."/>
            <person name="Herman A."/>
            <person name="Mangelson H."/>
            <person name="Liachko I."/>
            <person name="Sullivan S."/>
            <person name="Sone E.D."/>
            <person name="Koren S."/>
            <person name="Silverstein K.A.T."/>
            <person name="Beckman K.B."/>
            <person name="Gohl D.M."/>
        </authorList>
    </citation>
    <scope>NUCLEOTIDE SEQUENCE</scope>
    <source>
        <strain evidence="1">Duluth1</strain>
        <tissue evidence="1">Whole animal</tissue>
    </source>
</reference>
<sequence>MLDDTLSLGRPSKASIAKRGCLPNIKKKGEYPVLSCRVALYTWINTGIYDYQSVFLSSSNVPSILSKIWLKRSTIPFPMGRYGVVLVFSTAAKRHNSLITCNSKLAP</sequence>
<evidence type="ECO:0000313" key="1">
    <source>
        <dbReference type="EMBL" id="KAH3837165.1"/>
    </source>
</evidence>
<protein>
    <submittedName>
        <fullName evidence="1">Uncharacterized protein</fullName>
    </submittedName>
</protein>
<dbReference type="EMBL" id="JAIWYP010000004">
    <property type="protein sequence ID" value="KAH3837165.1"/>
    <property type="molecule type" value="Genomic_DNA"/>
</dbReference>
<accession>A0A9D4QP25</accession>
<name>A0A9D4QP25_DREPO</name>
<evidence type="ECO:0000313" key="2">
    <source>
        <dbReference type="Proteomes" id="UP000828390"/>
    </source>
</evidence>
<keyword evidence="2" id="KW-1185">Reference proteome</keyword>
<gene>
    <name evidence="1" type="ORF">DPMN_110545</name>
</gene>
<dbReference type="Proteomes" id="UP000828390">
    <property type="component" value="Unassembled WGS sequence"/>
</dbReference>
<organism evidence="1 2">
    <name type="scientific">Dreissena polymorpha</name>
    <name type="common">Zebra mussel</name>
    <name type="synonym">Mytilus polymorpha</name>
    <dbReference type="NCBI Taxonomy" id="45954"/>
    <lineage>
        <taxon>Eukaryota</taxon>
        <taxon>Metazoa</taxon>
        <taxon>Spiralia</taxon>
        <taxon>Lophotrochozoa</taxon>
        <taxon>Mollusca</taxon>
        <taxon>Bivalvia</taxon>
        <taxon>Autobranchia</taxon>
        <taxon>Heteroconchia</taxon>
        <taxon>Euheterodonta</taxon>
        <taxon>Imparidentia</taxon>
        <taxon>Neoheterodontei</taxon>
        <taxon>Myida</taxon>
        <taxon>Dreissenoidea</taxon>
        <taxon>Dreissenidae</taxon>
        <taxon>Dreissena</taxon>
    </lineage>
</organism>
<comment type="caution">
    <text evidence="1">The sequence shown here is derived from an EMBL/GenBank/DDBJ whole genome shotgun (WGS) entry which is preliminary data.</text>
</comment>